<dbReference type="Proteomes" id="UP001498398">
    <property type="component" value="Unassembled WGS sequence"/>
</dbReference>
<gene>
    <name evidence="2" type="ORF">VKT23_012568</name>
</gene>
<dbReference type="EMBL" id="JBANRG010000031">
    <property type="protein sequence ID" value="KAK7451230.1"/>
    <property type="molecule type" value="Genomic_DNA"/>
</dbReference>
<protein>
    <submittedName>
        <fullName evidence="2">Uncharacterized protein</fullName>
    </submittedName>
</protein>
<reference evidence="2 3" key="1">
    <citation type="submission" date="2024-01" db="EMBL/GenBank/DDBJ databases">
        <title>A draft genome for the cacao thread blight pathogen Marasmiellus scandens.</title>
        <authorList>
            <person name="Baruah I.K."/>
            <person name="Leung J."/>
            <person name="Bukari Y."/>
            <person name="Amoako-Attah I."/>
            <person name="Meinhardt L.W."/>
            <person name="Bailey B.A."/>
            <person name="Cohen S.P."/>
        </authorList>
    </citation>
    <scope>NUCLEOTIDE SEQUENCE [LARGE SCALE GENOMIC DNA]</scope>
    <source>
        <strain evidence="2 3">GH-19</strain>
    </source>
</reference>
<feature type="region of interest" description="Disordered" evidence="1">
    <location>
        <begin position="374"/>
        <end position="401"/>
    </location>
</feature>
<feature type="compositionally biased region" description="Acidic residues" evidence="1">
    <location>
        <begin position="387"/>
        <end position="398"/>
    </location>
</feature>
<proteinExistence type="predicted"/>
<name>A0ABR1J864_9AGAR</name>
<accession>A0ABR1J864</accession>
<organism evidence="2 3">
    <name type="scientific">Marasmiellus scandens</name>
    <dbReference type="NCBI Taxonomy" id="2682957"/>
    <lineage>
        <taxon>Eukaryota</taxon>
        <taxon>Fungi</taxon>
        <taxon>Dikarya</taxon>
        <taxon>Basidiomycota</taxon>
        <taxon>Agaricomycotina</taxon>
        <taxon>Agaricomycetes</taxon>
        <taxon>Agaricomycetidae</taxon>
        <taxon>Agaricales</taxon>
        <taxon>Marasmiineae</taxon>
        <taxon>Omphalotaceae</taxon>
        <taxon>Marasmiellus</taxon>
    </lineage>
</organism>
<sequence length="576" mass="65381">MERPYTVHLQLLRNRERAWRTLVPIARHPLRLIHSGGIYEFAGGVYGNGKETGGRSKFSITLYDLPALGSGQQDRLTHSLEGLDIVDFTIDPSQDLLILVVLAPRNSEFIYNLYLRSMTTNQAHPFAAAPIFCCMRRPEHLGYIDGAVRVRISGSLVGFLIKEVVNSVGGHFEVYNWKTGGPVNGCVVRHASGIEDFIFLSQDRFLLVRPNGMFEVYSFSDPGFNPGTPVLKARFEFPALSEDYRYWYICLGSNPSPGYDPGAGNYGRNRTCYPSPAERLHACCIYVHRPESITIHSFVFFFRATIFTDLPAEWTKHTRHTTNPYVRSPVYHIPWEVWGPKNTRWFRECFSKDWQHSVYGLRTIECVTDINAVDGTHDGPEGGIREADDEDSDTDEDNMGMQNSAEQISSGIRNAGTSDFNLSASILMPPTSNLESRTRSRRSHQPTLKHLRMRDFNPYNISRALDHWKRDVRDEGGGGDPAVWHDYSEPQGIANGKNPAWDDKYSTKRQRRIIIGKSTVEVCGVFKSNIVSQLPYVEVVTEREYDTTEVMMDDCRLLLLKGSKREIEIHECVQPA</sequence>
<evidence type="ECO:0000313" key="3">
    <source>
        <dbReference type="Proteomes" id="UP001498398"/>
    </source>
</evidence>
<feature type="compositionally biased region" description="Basic and acidic residues" evidence="1">
    <location>
        <begin position="375"/>
        <end position="386"/>
    </location>
</feature>
<evidence type="ECO:0000256" key="1">
    <source>
        <dbReference type="SAM" id="MobiDB-lite"/>
    </source>
</evidence>
<keyword evidence="3" id="KW-1185">Reference proteome</keyword>
<evidence type="ECO:0000313" key="2">
    <source>
        <dbReference type="EMBL" id="KAK7451230.1"/>
    </source>
</evidence>
<comment type="caution">
    <text evidence="2">The sequence shown here is derived from an EMBL/GenBank/DDBJ whole genome shotgun (WGS) entry which is preliminary data.</text>
</comment>